<dbReference type="Proteomes" id="UP000325787">
    <property type="component" value="Chromosome"/>
</dbReference>
<keyword evidence="1" id="KW-0732">Signal</keyword>
<keyword evidence="3" id="KW-1185">Reference proteome</keyword>
<name>A0A5Q0H6P3_SACSY</name>
<evidence type="ECO:0000256" key="1">
    <source>
        <dbReference type="SAM" id="SignalP"/>
    </source>
</evidence>
<evidence type="ECO:0000313" key="3">
    <source>
        <dbReference type="Proteomes" id="UP000325787"/>
    </source>
</evidence>
<sequence>MPALRALIASAATAAAVTLTAVTPAHATSATLYAELAELADNLNALAWPAQDTYNFYPGAKGHADVATSVVWGTPGQPTTYESKAKCAPLFTQALKHTFSWATDSYLQAEFGSTSPNAAKYYDGLTAGADHFATRTTVASLVAGDVIAIKYNDTAGGSGDASGHVAVVAGAPQAYDRDGDAATAEWAVPVIDSTSNPHGVASTSASSPYQSFRDTRAVGATEYSGVGRGWLFIGTDAAGVPTGYWWGANENVVDQYKPVSTRPMVFRALV</sequence>
<dbReference type="AlphaFoldDB" id="A0A5Q0H6P3"/>
<feature type="signal peptide" evidence="1">
    <location>
        <begin position="1"/>
        <end position="27"/>
    </location>
</feature>
<evidence type="ECO:0000313" key="2">
    <source>
        <dbReference type="EMBL" id="QFZ21604.1"/>
    </source>
</evidence>
<reference evidence="3" key="1">
    <citation type="journal article" date="2021" name="Curr. Microbiol.">
        <title>Complete genome of nocamycin-producing strain Saccharothrix syringae NRRL B-16468 reveals the biosynthetic potential for secondary metabolites.</title>
        <authorList>
            <person name="Mo X."/>
            <person name="Yang S."/>
        </authorList>
    </citation>
    <scope>NUCLEOTIDE SEQUENCE [LARGE SCALE GENOMIC DNA]</scope>
    <source>
        <strain evidence="3">ATCC 51364 / DSM 43886 / JCM 6844 / KCTC 9398 / NBRC 14523 / NRRL B-16468 / INA 2240</strain>
    </source>
</reference>
<feature type="chain" id="PRO_5025060686" description="CHAP domain-containing protein" evidence="1">
    <location>
        <begin position="28"/>
        <end position="270"/>
    </location>
</feature>
<dbReference type="KEGG" id="ssyi:EKG83_33185"/>
<dbReference type="OrthoDB" id="3514878at2"/>
<organism evidence="2 3">
    <name type="scientific">Saccharothrix syringae</name>
    <name type="common">Nocardiopsis syringae</name>
    <dbReference type="NCBI Taxonomy" id="103733"/>
    <lineage>
        <taxon>Bacteria</taxon>
        <taxon>Bacillati</taxon>
        <taxon>Actinomycetota</taxon>
        <taxon>Actinomycetes</taxon>
        <taxon>Pseudonocardiales</taxon>
        <taxon>Pseudonocardiaceae</taxon>
        <taxon>Saccharothrix</taxon>
    </lineage>
</organism>
<evidence type="ECO:0008006" key="4">
    <source>
        <dbReference type="Google" id="ProtNLM"/>
    </source>
</evidence>
<dbReference type="RefSeq" id="WP_033434675.1">
    <property type="nucleotide sequence ID" value="NZ_CP034550.1"/>
</dbReference>
<protein>
    <recommendedName>
        <fullName evidence="4">CHAP domain-containing protein</fullName>
    </recommendedName>
</protein>
<dbReference type="EMBL" id="CP034550">
    <property type="protein sequence ID" value="QFZ21604.1"/>
    <property type="molecule type" value="Genomic_DNA"/>
</dbReference>
<accession>A0A5Q0H6P3</accession>
<gene>
    <name evidence="2" type="ORF">EKG83_33185</name>
</gene>
<proteinExistence type="predicted"/>